<dbReference type="eggNOG" id="ENOG5031RW8">
    <property type="taxonomic scope" value="Bacteria"/>
</dbReference>
<name>E4RUZ6_LEAB4</name>
<evidence type="ECO:0000313" key="2">
    <source>
        <dbReference type="Proteomes" id="UP000007435"/>
    </source>
</evidence>
<dbReference type="SUPFAM" id="SSF53448">
    <property type="entry name" value="Nucleotide-diphospho-sugar transferases"/>
    <property type="match status" value="1"/>
</dbReference>
<organism evidence="1 2">
    <name type="scientific">Leadbetterella byssophila (strain DSM 17132 / JCM 16389 / KACC 11308 / NBRC 106382 / 4M15)</name>
    <dbReference type="NCBI Taxonomy" id="649349"/>
    <lineage>
        <taxon>Bacteria</taxon>
        <taxon>Pseudomonadati</taxon>
        <taxon>Bacteroidota</taxon>
        <taxon>Cytophagia</taxon>
        <taxon>Cytophagales</taxon>
        <taxon>Leadbetterellaceae</taxon>
        <taxon>Leadbetterella</taxon>
    </lineage>
</organism>
<dbReference type="AlphaFoldDB" id="E4RUZ6"/>
<dbReference type="RefSeq" id="WP_013408069.1">
    <property type="nucleotide sequence ID" value="NC_014655.1"/>
</dbReference>
<accession>E4RUZ6</accession>
<dbReference type="InterPro" id="IPR029044">
    <property type="entry name" value="Nucleotide-diphossugar_trans"/>
</dbReference>
<reference key="1">
    <citation type="submission" date="2010-11" db="EMBL/GenBank/DDBJ databases">
        <title>The complete genome of Leadbetterella byssophila DSM 17132.</title>
        <authorList>
            <consortium name="US DOE Joint Genome Institute (JGI-PGF)"/>
            <person name="Lucas S."/>
            <person name="Copeland A."/>
            <person name="Lapidus A."/>
            <person name="Glavina del Rio T."/>
            <person name="Dalin E."/>
            <person name="Tice H."/>
            <person name="Bruce D."/>
            <person name="Goodwin L."/>
            <person name="Pitluck S."/>
            <person name="Kyrpides N."/>
            <person name="Mavromatis K."/>
            <person name="Ivanova N."/>
            <person name="Teshima H."/>
            <person name="Brettin T."/>
            <person name="Detter J.C."/>
            <person name="Han C."/>
            <person name="Tapia R."/>
            <person name="Land M."/>
            <person name="Hauser L."/>
            <person name="Markowitz V."/>
            <person name="Cheng J.-F."/>
            <person name="Hugenholtz P."/>
            <person name="Woyke T."/>
            <person name="Wu D."/>
            <person name="Tindall B."/>
            <person name="Pomrenke H.G."/>
            <person name="Brambilla E."/>
            <person name="Klenk H.-P."/>
            <person name="Eisen J.A."/>
        </authorList>
    </citation>
    <scope>NUCLEOTIDE SEQUENCE [LARGE SCALE GENOMIC DNA]</scope>
    <source>
        <strain>DSM 17132</strain>
    </source>
</reference>
<dbReference type="OrthoDB" id="7375328at2"/>
<dbReference type="EMBL" id="CP002305">
    <property type="protein sequence ID" value="ADQ17019.1"/>
    <property type="molecule type" value="Genomic_DNA"/>
</dbReference>
<dbReference type="KEGG" id="lby:Lbys_1300"/>
<sequence>MNPCHLVFCGLVRNAEKNLLLNLQRIEEIRPHFQKVSVIIFENDSYDGTKEVLSQYANSTEGVQVTMADFGQDPFNKGPYSRHRIDLMSQYRNQYLKALQKLDSVDYVCVIDLDVFHFDTSRFLACFDDCNWDVRSALGINRVEYLWGYVFYDIYAYADVDDYTVLPFHNFEEFKSRQKSLYRACRHARELIPVGSNFNGLAIYKAEALLSGVEYSGAEAHVEGVESMCEHVVLHAALREKGFTMQYLDPNLVVTYQDISLWAHLKMYVPFQVIRYMRKVYGWLRMVSSKARGSSPLAETNL</sequence>
<protein>
    <submittedName>
        <fullName evidence="1">Uncharacterized protein</fullName>
    </submittedName>
</protein>
<keyword evidence="2" id="KW-1185">Reference proteome</keyword>
<dbReference type="HOGENOM" id="CLU_920689_0_0_10"/>
<dbReference type="STRING" id="649349.Lbys_1300"/>
<dbReference type="PANTHER" id="PTHR34144">
    <property type="entry name" value="CHROMOSOME 8, WHOLE GENOME SHOTGUN SEQUENCE"/>
    <property type="match status" value="1"/>
</dbReference>
<reference evidence="1 2" key="2">
    <citation type="journal article" date="2011" name="Stand. Genomic Sci.">
        <title>Complete genome sequence of Leadbetterella byssophila type strain (4M15).</title>
        <authorList>
            <person name="Abt B."/>
            <person name="Teshima H."/>
            <person name="Lucas S."/>
            <person name="Lapidus A."/>
            <person name="Del Rio T.G."/>
            <person name="Nolan M."/>
            <person name="Tice H."/>
            <person name="Cheng J.F."/>
            <person name="Pitluck S."/>
            <person name="Liolios K."/>
            <person name="Pagani I."/>
            <person name="Ivanova N."/>
            <person name="Mavromatis K."/>
            <person name="Pati A."/>
            <person name="Tapia R."/>
            <person name="Han C."/>
            <person name="Goodwin L."/>
            <person name="Chen A."/>
            <person name="Palaniappan K."/>
            <person name="Land M."/>
            <person name="Hauser L."/>
            <person name="Chang Y.J."/>
            <person name="Jeffries C.D."/>
            <person name="Rohde M."/>
            <person name="Goker M."/>
            <person name="Tindall B.J."/>
            <person name="Detter J.C."/>
            <person name="Woyke T."/>
            <person name="Bristow J."/>
            <person name="Eisen J.A."/>
            <person name="Markowitz V."/>
            <person name="Hugenholtz P."/>
            <person name="Klenk H.P."/>
            <person name="Kyrpides N.C."/>
        </authorList>
    </citation>
    <scope>NUCLEOTIDE SEQUENCE [LARGE SCALE GENOMIC DNA]</scope>
    <source>
        <strain evidence="2">DSM 17132 / JCM 16389 / KACC 11308 / NBRC 106382 / 4M15</strain>
    </source>
</reference>
<dbReference type="Pfam" id="PF11735">
    <property type="entry name" value="CAP59_mtransfer"/>
    <property type="match status" value="1"/>
</dbReference>
<dbReference type="PANTHER" id="PTHR34144:SF7">
    <property type="entry name" value="EXPORT PROTEIN (CAP59), PUTATIVE (AFU_ORTHOLOGUE AFUA_7G05020)-RELATED"/>
    <property type="match status" value="1"/>
</dbReference>
<dbReference type="Proteomes" id="UP000007435">
    <property type="component" value="Chromosome"/>
</dbReference>
<evidence type="ECO:0000313" key="1">
    <source>
        <dbReference type="EMBL" id="ADQ17019.1"/>
    </source>
</evidence>
<dbReference type="InterPro" id="IPR021047">
    <property type="entry name" value="Mannosyltransferase_CMT1"/>
</dbReference>
<proteinExistence type="predicted"/>
<gene>
    <name evidence="1" type="ordered locus">Lbys_1300</name>
</gene>